<organism evidence="2 3">
    <name type="scientific">Polluticaenibacter yanchengensis</name>
    <dbReference type="NCBI Taxonomy" id="3014562"/>
    <lineage>
        <taxon>Bacteria</taxon>
        <taxon>Pseudomonadati</taxon>
        <taxon>Bacteroidota</taxon>
        <taxon>Chitinophagia</taxon>
        <taxon>Chitinophagales</taxon>
        <taxon>Chitinophagaceae</taxon>
        <taxon>Polluticaenibacter</taxon>
    </lineage>
</organism>
<dbReference type="EMBL" id="JAQGEF010000053">
    <property type="protein sequence ID" value="MDA3616851.1"/>
    <property type="molecule type" value="Genomic_DNA"/>
</dbReference>
<sequence length="78" mass="8544">TPLGNPHCNSNIIYKIAVFKSKGCGRRWWRGTSQCIFAGILFGIFVLKVPAKYTERSGAINTPDNCTATLQKLTAPNS</sequence>
<keyword evidence="1" id="KW-1133">Transmembrane helix</keyword>
<keyword evidence="1" id="KW-0812">Transmembrane</keyword>
<keyword evidence="1" id="KW-0472">Membrane</keyword>
<dbReference type="RefSeq" id="WP_407033180.1">
    <property type="nucleotide sequence ID" value="NZ_JAQGEF010000053.1"/>
</dbReference>
<evidence type="ECO:0000313" key="3">
    <source>
        <dbReference type="Proteomes" id="UP001210231"/>
    </source>
</evidence>
<protein>
    <submittedName>
        <fullName evidence="2">Uncharacterized protein</fullName>
    </submittedName>
</protein>
<keyword evidence="3" id="KW-1185">Reference proteome</keyword>
<comment type="caution">
    <text evidence="2">The sequence shown here is derived from an EMBL/GenBank/DDBJ whole genome shotgun (WGS) entry which is preliminary data.</text>
</comment>
<evidence type="ECO:0000256" key="1">
    <source>
        <dbReference type="SAM" id="Phobius"/>
    </source>
</evidence>
<feature type="non-terminal residue" evidence="2">
    <location>
        <position position="1"/>
    </location>
</feature>
<feature type="transmembrane region" description="Helical" evidence="1">
    <location>
        <begin position="28"/>
        <end position="47"/>
    </location>
</feature>
<name>A0ABT4UPT2_9BACT</name>
<gene>
    <name evidence="2" type="ORF">O3P16_18750</name>
</gene>
<dbReference type="Proteomes" id="UP001210231">
    <property type="component" value="Unassembled WGS sequence"/>
</dbReference>
<evidence type="ECO:0000313" key="2">
    <source>
        <dbReference type="EMBL" id="MDA3616851.1"/>
    </source>
</evidence>
<reference evidence="2 3" key="1">
    <citation type="submission" date="2022-12" db="EMBL/GenBank/DDBJ databases">
        <title>Chitinophagaceae gen. sp. nov., a new member of the family Chitinophagaceae, isolated from soil in a chemical factory.</title>
        <authorList>
            <person name="Ke Z."/>
        </authorList>
    </citation>
    <scope>NUCLEOTIDE SEQUENCE [LARGE SCALE GENOMIC DNA]</scope>
    <source>
        <strain evidence="2 3">LY-5</strain>
    </source>
</reference>
<proteinExistence type="predicted"/>
<accession>A0ABT4UPT2</accession>